<accession>A0A5J5AJK0</accession>
<evidence type="ECO:0000313" key="2">
    <source>
        <dbReference type="Proteomes" id="UP000325577"/>
    </source>
</evidence>
<proteinExistence type="predicted"/>
<organism evidence="1 2">
    <name type="scientific">Nyssa sinensis</name>
    <dbReference type="NCBI Taxonomy" id="561372"/>
    <lineage>
        <taxon>Eukaryota</taxon>
        <taxon>Viridiplantae</taxon>
        <taxon>Streptophyta</taxon>
        <taxon>Embryophyta</taxon>
        <taxon>Tracheophyta</taxon>
        <taxon>Spermatophyta</taxon>
        <taxon>Magnoliopsida</taxon>
        <taxon>eudicotyledons</taxon>
        <taxon>Gunneridae</taxon>
        <taxon>Pentapetalae</taxon>
        <taxon>asterids</taxon>
        <taxon>Cornales</taxon>
        <taxon>Nyssaceae</taxon>
        <taxon>Nyssa</taxon>
    </lineage>
</organism>
<keyword evidence="2" id="KW-1185">Reference proteome</keyword>
<evidence type="ECO:0000313" key="1">
    <source>
        <dbReference type="EMBL" id="KAA8530464.1"/>
    </source>
</evidence>
<dbReference type="EMBL" id="CM018043">
    <property type="protein sequence ID" value="KAA8530464.1"/>
    <property type="molecule type" value="Genomic_DNA"/>
</dbReference>
<name>A0A5J5AJK0_9ASTE</name>
<protein>
    <submittedName>
        <fullName evidence="1">Uncharacterized protein</fullName>
    </submittedName>
</protein>
<reference evidence="1 2" key="1">
    <citation type="submission" date="2019-09" db="EMBL/GenBank/DDBJ databases">
        <title>A chromosome-level genome assembly of the Chinese tupelo Nyssa sinensis.</title>
        <authorList>
            <person name="Yang X."/>
            <person name="Kang M."/>
            <person name="Yang Y."/>
            <person name="Xiong H."/>
            <person name="Wang M."/>
            <person name="Zhang Z."/>
            <person name="Wang Z."/>
            <person name="Wu H."/>
            <person name="Ma T."/>
            <person name="Liu J."/>
            <person name="Xi Z."/>
        </authorList>
    </citation>
    <scope>NUCLEOTIDE SEQUENCE [LARGE SCALE GENOMIC DNA]</scope>
    <source>
        <strain evidence="1">J267</strain>
        <tissue evidence="1">Leaf</tissue>
    </source>
</reference>
<dbReference type="Proteomes" id="UP000325577">
    <property type="component" value="Linkage Group LG2"/>
</dbReference>
<dbReference type="AlphaFoldDB" id="A0A5J5AJK0"/>
<sequence length="97" mass="10747">MDIMSWTPDGYVDQAKPVALQRLCLLQIFSLLIVARNSGSDDMECDMHLFTVSGPETPSCFTSSSFYNDVITPCLSCARGCETRTDASRKLLLFSVQ</sequence>
<gene>
    <name evidence="1" type="ORF">F0562_005173</name>
</gene>